<evidence type="ECO:0000256" key="1">
    <source>
        <dbReference type="ARBA" id="ARBA00009481"/>
    </source>
</evidence>
<dbReference type="Gene3D" id="3.40.50.2000">
    <property type="entry name" value="Glycogen Phosphorylase B"/>
    <property type="match status" value="2"/>
</dbReference>
<evidence type="ECO:0000259" key="5">
    <source>
        <dbReference type="Pfam" id="PF13439"/>
    </source>
</evidence>
<gene>
    <name evidence="6" type="ORF">CAL29_20970</name>
</gene>
<keyword evidence="2" id="KW-0328">Glycosyltransferase</keyword>
<dbReference type="PANTHER" id="PTHR12526:SF640">
    <property type="entry name" value="COLANIC ACID BIOSYNTHESIS GLYCOSYLTRANSFERASE WCAL-RELATED"/>
    <property type="match status" value="1"/>
</dbReference>
<name>A0A261RZZ9_9BORD</name>
<comment type="similarity">
    <text evidence="1">Belongs to the glycosyltransferase group 1 family. Glycosyltransferase 4 subfamily.</text>
</comment>
<keyword evidence="7" id="KW-1185">Reference proteome</keyword>
<feature type="domain" description="Glycosyltransferase subfamily 4-like N-terminal" evidence="5">
    <location>
        <begin position="15"/>
        <end position="169"/>
    </location>
</feature>
<feature type="domain" description="Glycosyl transferase family 1" evidence="4">
    <location>
        <begin position="204"/>
        <end position="347"/>
    </location>
</feature>
<proteinExistence type="inferred from homology"/>
<dbReference type="InterPro" id="IPR001296">
    <property type="entry name" value="Glyco_trans_1"/>
</dbReference>
<comment type="caution">
    <text evidence="6">The sequence shown here is derived from an EMBL/GenBank/DDBJ whole genome shotgun (WGS) entry which is preliminary data.</text>
</comment>
<evidence type="ECO:0000256" key="3">
    <source>
        <dbReference type="ARBA" id="ARBA00022679"/>
    </source>
</evidence>
<evidence type="ECO:0000313" key="7">
    <source>
        <dbReference type="Proteomes" id="UP000216020"/>
    </source>
</evidence>
<accession>A0A261RZZ9</accession>
<dbReference type="SUPFAM" id="SSF53756">
    <property type="entry name" value="UDP-Glycosyltransferase/glycogen phosphorylase"/>
    <property type="match status" value="1"/>
</dbReference>
<sequence length="391" mass="42748">MKVLYTNFHTSRGTGGHTSYVLSLARALARRHEVLVAAPPGSALHRRAGEVPGVRVYAQSFPNRFYRLFQAALRLRGVIARERVELVHVNGSADHRLAILATLGMGAQRPRIVFTKHNDRPISRFGGWLRASFGTDHAIGVCDFACRMLADSPYQRCPLSTIGNGVDTRYFAPDAPGGEAGALRARLLRRPGRRFLLGSNAGTDDYKGWLDMVEAVSRLPPALRDQVQIALAGAPLSDIQRARIDALGMREHVTWAGRLEDVRTFIGALDMGFVLSYRVETISFACREMMAMGKPVVVSSHGGLPENITPYVDGWVVPERDAGHLARLLEHLLARPALLPEAGAAARRKCEQSFRLDRFVQLTEQAYARALGREALASPAQGGLGDASAAR</sequence>
<reference evidence="7" key="1">
    <citation type="submission" date="2017-05" db="EMBL/GenBank/DDBJ databases">
        <title>Complete and WGS of Bordetella genogroups.</title>
        <authorList>
            <person name="Spilker T."/>
            <person name="Lipuma J."/>
        </authorList>
    </citation>
    <scope>NUCLEOTIDE SEQUENCE [LARGE SCALE GENOMIC DNA]</scope>
    <source>
        <strain evidence="7">AU16122</strain>
    </source>
</reference>
<evidence type="ECO:0000313" key="6">
    <source>
        <dbReference type="EMBL" id="OZI30495.1"/>
    </source>
</evidence>
<dbReference type="EMBL" id="NEVM01000005">
    <property type="protein sequence ID" value="OZI30495.1"/>
    <property type="molecule type" value="Genomic_DNA"/>
</dbReference>
<evidence type="ECO:0000259" key="4">
    <source>
        <dbReference type="Pfam" id="PF00534"/>
    </source>
</evidence>
<dbReference type="RefSeq" id="WP_094854919.1">
    <property type="nucleotide sequence ID" value="NZ_NEVM01000005.1"/>
</dbReference>
<dbReference type="Pfam" id="PF00534">
    <property type="entry name" value="Glycos_transf_1"/>
    <property type="match status" value="1"/>
</dbReference>
<dbReference type="AlphaFoldDB" id="A0A261RZZ9"/>
<keyword evidence="3" id="KW-0808">Transferase</keyword>
<dbReference type="Proteomes" id="UP000216020">
    <property type="component" value="Unassembled WGS sequence"/>
</dbReference>
<dbReference type="Pfam" id="PF13439">
    <property type="entry name" value="Glyco_transf_4"/>
    <property type="match status" value="1"/>
</dbReference>
<dbReference type="GO" id="GO:0016757">
    <property type="term" value="F:glycosyltransferase activity"/>
    <property type="evidence" value="ECO:0007669"/>
    <property type="project" value="UniProtKB-KW"/>
</dbReference>
<dbReference type="PANTHER" id="PTHR12526">
    <property type="entry name" value="GLYCOSYLTRANSFERASE"/>
    <property type="match status" value="1"/>
</dbReference>
<dbReference type="InterPro" id="IPR028098">
    <property type="entry name" value="Glyco_trans_4-like_N"/>
</dbReference>
<dbReference type="OrthoDB" id="9062832at2"/>
<organism evidence="6 7">
    <name type="scientific">Bordetella genomosp. 10</name>
    <dbReference type="NCBI Taxonomy" id="1416804"/>
    <lineage>
        <taxon>Bacteria</taxon>
        <taxon>Pseudomonadati</taxon>
        <taxon>Pseudomonadota</taxon>
        <taxon>Betaproteobacteria</taxon>
        <taxon>Burkholderiales</taxon>
        <taxon>Alcaligenaceae</taxon>
        <taxon>Bordetella</taxon>
    </lineage>
</organism>
<evidence type="ECO:0000256" key="2">
    <source>
        <dbReference type="ARBA" id="ARBA00022676"/>
    </source>
</evidence>
<protein>
    <submittedName>
        <fullName evidence="6">Uncharacterized protein</fullName>
    </submittedName>
</protein>